<dbReference type="EMBL" id="WBVO01000004">
    <property type="protein sequence ID" value="KAB2810371.1"/>
    <property type="molecule type" value="Genomic_DNA"/>
</dbReference>
<proteinExistence type="predicted"/>
<evidence type="ECO:0000313" key="2">
    <source>
        <dbReference type="EMBL" id="KAB2810371.1"/>
    </source>
</evidence>
<dbReference type="SUPFAM" id="SSF74653">
    <property type="entry name" value="TolA/TonB C-terminal domain"/>
    <property type="match status" value="1"/>
</dbReference>
<sequence>MKYAITDPCHEDWDKMKIGLISRHCDSCQKSVMDFTQMRREEIIEYLLSHADERVCGHIYPHQFDFKEEEILVAVKKYVRKNPKTNLAFYVLAIGAMMAASCSNGDSSSNPTPPQVQTIQSDTISDSTETSALDTLETSTASDTLEVKAAKKDIPLPANIPDIGEPVLHVLDGEVALSNPIDTPPVVDPEAFYPPEPQPDSVIAQFPEVQAEYPGGVEALFKFVRDSLEIPPHIAELEENVRVYVRFIISKKGKTSNVEIMRNTYPDRSLEVNVEKLILSMPDWTPGQINGQPVHSYMIIPIKIQNDRG</sequence>
<reference evidence="2 3" key="1">
    <citation type="submission" date="2019-09" db="EMBL/GenBank/DDBJ databases">
        <title>Genomes of family Cryomorphaceae.</title>
        <authorList>
            <person name="Bowman J.P."/>
        </authorList>
    </citation>
    <scope>NUCLEOTIDE SEQUENCE [LARGE SCALE GENOMIC DNA]</scope>
    <source>
        <strain evidence="2 3">LMG 25704</strain>
    </source>
</reference>
<evidence type="ECO:0000256" key="1">
    <source>
        <dbReference type="SAM" id="MobiDB-lite"/>
    </source>
</evidence>
<protein>
    <submittedName>
        <fullName evidence="2">Uncharacterized protein</fullName>
    </submittedName>
</protein>
<dbReference type="OrthoDB" id="1095452at2"/>
<evidence type="ECO:0000313" key="3">
    <source>
        <dbReference type="Proteomes" id="UP000468650"/>
    </source>
</evidence>
<dbReference type="Proteomes" id="UP000468650">
    <property type="component" value="Unassembled WGS sequence"/>
</dbReference>
<gene>
    <name evidence="2" type="ORF">F8C67_07225</name>
</gene>
<dbReference type="Gene3D" id="3.30.1150.10">
    <property type="match status" value="1"/>
</dbReference>
<dbReference type="RefSeq" id="WP_151667160.1">
    <property type="nucleotide sequence ID" value="NZ_WBVO01000004.1"/>
</dbReference>
<dbReference type="AlphaFoldDB" id="A0A6N6RJ54"/>
<accession>A0A6N6RJ54</accession>
<organism evidence="2 3">
    <name type="scientific">Phaeocystidibacter luteus</name>
    <dbReference type="NCBI Taxonomy" id="911197"/>
    <lineage>
        <taxon>Bacteria</taxon>
        <taxon>Pseudomonadati</taxon>
        <taxon>Bacteroidota</taxon>
        <taxon>Flavobacteriia</taxon>
        <taxon>Flavobacteriales</taxon>
        <taxon>Phaeocystidibacteraceae</taxon>
        <taxon>Phaeocystidibacter</taxon>
    </lineage>
</organism>
<name>A0A6N6RJ54_9FLAO</name>
<comment type="caution">
    <text evidence="2">The sequence shown here is derived from an EMBL/GenBank/DDBJ whole genome shotgun (WGS) entry which is preliminary data.</text>
</comment>
<keyword evidence="3" id="KW-1185">Reference proteome</keyword>
<feature type="region of interest" description="Disordered" evidence="1">
    <location>
        <begin position="103"/>
        <end position="132"/>
    </location>
</feature>